<keyword evidence="6 11" id="KW-1133">Transmembrane helix</keyword>
<evidence type="ECO:0000256" key="5">
    <source>
        <dbReference type="ARBA" id="ARBA00022692"/>
    </source>
</evidence>
<accession>A0A3Q3DYN7</accession>
<evidence type="ECO:0000256" key="4">
    <source>
        <dbReference type="ARBA" id="ARBA00022490"/>
    </source>
</evidence>
<keyword evidence="14" id="KW-1185">Reference proteome</keyword>
<dbReference type="InterPro" id="IPR000626">
    <property type="entry name" value="Ubiquitin-like_dom"/>
</dbReference>
<dbReference type="GeneTree" id="ENSGT00390000014069"/>
<dbReference type="PANTHER" id="PTHR14557">
    <property type="entry name" value="PROTEIN C7ORF21"/>
    <property type="match status" value="1"/>
</dbReference>
<evidence type="ECO:0000256" key="7">
    <source>
        <dbReference type="ARBA" id="ARBA00023136"/>
    </source>
</evidence>
<keyword evidence="5 11" id="KW-0812">Transmembrane</keyword>
<evidence type="ECO:0000256" key="2">
    <source>
        <dbReference type="ARBA" id="ARBA00004141"/>
    </source>
</evidence>
<proteinExistence type="predicted"/>
<evidence type="ECO:0000256" key="6">
    <source>
        <dbReference type="ARBA" id="ARBA00022989"/>
    </source>
</evidence>
<reference evidence="13" key="2">
    <citation type="submission" date="2025-09" db="UniProtKB">
        <authorList>
            <consortium name="Ensembl"/>
        </authorList>
    </citation>
    <scope>IDENTIFICATION</scope>
</reference>
<evidence type="ECO:0000313" key="13">
    <source>
        <dbReference type="Ensembl" id="ENSHCOP00000023961.1"/>
    </source>
</evidence>
<dbReference type="Ensembl" id="ENSHCOT00000016693.1">
    <property type="protein sequence ID" value="ENSHCOP00000023961.1"/>
    <property type="gene ID" value="ENSHCOG00000012894.1"/>
</dbReference>
<feature type="transmembrane region" description="Helical" evidence="11">
    <location>
        <begin position="209"/>
        <end position="229"/>
    </location>
</feature>
<dbReference type="Proteomes" id="UP000264820">
    <property type="component" value="Unplaced"/>
</dbReference>
<keyword evidence="4" id="KW-0963">Cytoplasm</keyword>
<dbReference type="SUPFAM" id="SSF54236">
    <property type="entry name" value="Ubiquitin-like"/>
    <property type="match status" value="1"/>
</dbReference>
<evidence type="ECO:0000313" key="14">
    <source>
        <dbReference type="Proteomes" id="UP000264820"/>
    </source>
</evidence>
<dbReference type="STRING" id="109280.ENSHCOP00000023961"/>
<evidence type="ECO:0000256" key="3">
    <source>
        <dbReference type="ARBA" id="ARBA00004496"/>
    </source>
</evidence>
<dbReference type="RefSeq" id="XP_019730657.1">
    <property type="nucleotide sequence ID" value="XM_019875098.1"/>
</dbReference>
<protein>
    <recommendedName>
        <fullName evidence="9">Transmembrane and ubiquitin-like domain-containing protein 1</fullName>
    </recommendedName>
</protein>
<comment type="subcellular location">
    <subcellularLocation>
        <location evidence="3">Cytoplasm</location>
    </subcellularLocation>
    <subcellularLocation>
        <location evidence="2">Membrane</location>
        <topology evidence="2">Multi-pass membrane protein</topology>
    </subcellularLocation>
    <subcellularLocation>
        <location evidence="1">Nucleus</location>
    </subcellularLocation>
</comment>
<dbReference type="SMART" id="SM00213">
    <property type="entry name" value="UBQ"/>
    <property type="match status" value="1"/>
</dbReference>
<feature type="compositionally biased region" description="Gly residues" evidence="10">
    <location>
        <begin position="71"/>
        <end position="81"/>
    </location>
</feature>
<feature type="transmembrane region" description="Helical" evidence="11">
    <location>
        <begin position="176"/>
        <end position="197"/>
    </location>
</feature>
<evidence type="ECO:0000256" key="9">
    <source>
        <dbReference type="ARBA" id="ARBA00039931"/>
    </source>
</evidence>
<dbReference type="GO" id="GO:0005737">
    <property type="term" value="C:cytoplasm"/>
    <property type="evidence" value="ECO:0007669"/>
    <property type="project" value="UniProtKB-SubCell"/>
</dbReference>
<name>A0A3Q3DYN7_HIPCM</name>
<organism evidence="13 14">
    <name type="scientific">Hippocampus comes</name>
    <name type="common">Tiger tail seahorse</name>
    <dbReference type="NCBI Taxonomy" id="109280"/>
    <lineage>
        <taxon>Eukaryota</taxon>
        <taxon>Metazoa</taxon>
        <taxon>Chordata</taxon>
        <taxon>Craniata</taxon>
        <taxon>Vertebrata</taxon>
        <taxon>Euteleostomi</taxon>
        <taxon>Actinopterygii</taxon>
        <taxon>Neopterygii</taxon>
        <taxon>Teleostei</taxon>
        <taxon>Neoteleostei</taxon>
        <taxon>Acanthomorphata</taxon>
        <taxon>Syngnathiaria</taxon>
        <taxon>Syngnathiformes</taxon>
        <taxon>Syngnathoidei</taxon>
        <taxon>Syngnathidae</taxon>
        <taxon>Hippocampus</taxon>
    </lineage>
</organism>
<dbReference type="RefSeq" id="XP_019730658.1">
    <property type="nucleotide sequence ID" value="XM_019875099.1"/>
</dbReference>
<dbReference type="InterPro" id="IPR040352">
    <property type="entry name" value="TMUB1/2"/>
</dbReference>
<feature type="domain" description="Ubiquitin-like" evidence="12">
    <location>
        <begin position="87"/>
        <end position="160"/>
    </location>
</feature>
<keyword evidence="7 11" id="KW-0472">Membrane</keyword>
<dbReference type="GO" id="GO:0005634">
    <property type="term" value="C:nucleus"/>
    <property type="evidence" value="ECO:0007669"/>
    <property type="project" value="UniProtKB-SubCell"/>
</dbReference>
<evidence type="ECO:0000256" key="1">
    <source>
        <dbReference type="ARBA" id="ARBA00004123"/>
    </source>
</evidence>
<dbReference type="OrthoDB" id="161999at2759"/>
<dbReference type="Pfam" id="PF00240">
    <property type="entry name" value="ubiquitin"/>
    <property type="match status" value="1"/>
</dbReference>
<dbReference type="PANTHER" id="PTHR14557:SF3">
    <property type="entry name" value="TRANSMEMBRANE AND UBIQUITIN-LIKE DOMAIN-CONTAINING PROTEIN 1"/>
    <property type="match status" value="1"/>
</dbReference>
<feature type="region of interest" description="Disordered" evidence="10">
    <location>
        <begin position="32"/>
        <end position="83"/>
    </location>
</feature>
<dbReference type="GO" id="GO:0016020">
    <property type="term" value="C:membrane"/>
    <property type="evidence" value="ECO:0007669"/>
    <property type="project" value="UniProtKB-SubCell"/>
</dbReference>
<feature type="transmembrane region" description="Helical" evidence="11">
    <location>
        <begin position="12"/>
        <end position="30"/>
    </location>
</feature>
<dbReference type="GO" id="GO:0036503">
    <property type="term" value="P:ERAD pathway"/>
    <property type="evidence" value="ECO:0007669"/>
    <property type="project" value="InterPro"/>
</dbReference>
<dbReference type="InterPro" id="IPR029071">
    <property type="entry name" value="Ubiquitin-like_domsf"/>
</dbReference>
<evidence type="ECO:0000256" key="10">
    <source>
        <dbReference type="SAM" id="MobiDB-lite"/>
    </source>
</evidence>
<evidence type="ECO:0000256" key="8">
    <source>
        <dbReference type="ARBA" id="ARBA00023242"/>
    </source>
</evidence>
<evidence type="ECO:0000259" key="12">
    <source>
        <dbReference type="PROSITE" id="PS50053"/>
    </source>
</evidence>
<dbReference type="AlphaFoldDB" id="A0A3Q3DYN7"/>
<sequence>MALIEGVGDEVTILLAALTTVAVLLLAWASTRTSDPPQPRPLDATSPQTASLPDPPAASAQPLDDHKDGGAGEGPAAGGDGDSQRNMVLRLKFLNDTERTAHVKPQDTVGYIKRTYFAGQECRVRLIYQGQLLQDDGATLETLHLAHNCVLHCHVSQHATPPPGGPVGTGAERVRVALNAGGLMVPLLVLMLAVLWYCQIQYRHLFTAPASASLLGITVFLSLLAFGVYRH</sequence>
<dbReference type="GeneID" id="109518919"/>
<reference evidence="13" key="1">
    <citation type="submission" date="2025-08" db="UniProtKB">
        <authorList>
            <consortium name="Ensembl"/>
        </authorList>
    </citation>
    <scope>IDENTIFICATION</scope>
</reference>
<dbReference type="PROSITE" id="PS50053">
    <property type="entry name" value="UBIQUITIN_2"/>
    <property type="match status" value="1"/>
</dbReference>
<evidence type="ECO:0000256" key="11">
    <source>
        <dbReference type="SAM" id="Phobius"/>
    </source>
</evidence>
<dbReference type="OMA" id="TLLWYCQ"/>
<dbReference type="CTD" id="83590"/>
<dbReference type="Gene3D" id="3.10.20.90">
    <property type="entry name" value="Phosphatidylinositol 3-kinase Catalytic Subunit, Chain A, domain 1"/>
    <property type="match status" value="1"/>
</dbReference>
<keyword evidence="8" id="KW-0539">Nucleus</keyword>